<dbReference type="InterPro" id="IPR008422">
    <property type="entry name" value="KN_HD"/>
</dbReference>
<dbReference type="PANTHER" id="PTHR11850">
    <property type="entry name" value="HOMEOBOX PROTEIN TRANSCRIPTION FACTORS"/>
    <property type="match status" value="1"/>
</dbReference>
<proteinExistence type="predicted"/>
<feature type="non-terminal residue" evidence="6">
    <location>
        <position position="1"/>
    </location>
</feature>
<reference evidence="6 7" key="2">
    <citation type="journal article" date="2008" name="Nature">
        <title>The Phaeodactylum genome reveals the evolutionary history of diatom genomes.</title>
        <authorList>
            <person name="Bowler C."/>
            <person name="Allen A.E."/>
            <person name="Badger J.H."/>
            <person name="Grimwood J."/>
            <person name="Jabbari K."/>
            <person name="Kuo A."/>
            <person name="Maheswari U."/>
            <person name="Martens C."/>
            <person name="Maumus F."/>
            <person name="Otillar R.P."/>
            <person name="Rayko E."/>
            <person name="Salamov A."/>
            <person name="Vandepoele K."/>
            <person name="Beszteri B."/>
            <person name="Gruber A."/>
            <person name="Heijde M."/>
            <person name="Katinka M."/>
            <person name="Mock T."/>
            <person name="Valentin K."/>
            <person name="Verret F."/>
            <person name="Berges J.A."/>
            <person name="Brownlee C."/>
            <person name="Cadoret J.P."/>
            <person name="Chiovitti A."/>
            <person name="Choi C.J."/>
            <person name="Coesel S."/>
            <person name="De Martino A."/>
            <person name="Detter J.C."/>
            <person name="Durkin C."/>
            <person name="Falciatore A."/>
            <person name="Fournet J."/>
            <person name="Haruta M."/>
            <person name="Huysman M.J."/>
            <person name="Jenkins B.D."/>
            <person name="Jiroutova K."/>
            <person name="Jorgensen R.E."/>
            <person name="Joubert Y."/>
            <person name="Kaplan A."/>
            <person name="Kroger N."/>
            <person name="Kroth P.G."/>
            <person name="La Roche J."/>
            <person name="Lindquist E."/>
            <person name="Lommer M."/>
            <person name="Martin-Jezequel V."/>
            <person name="Lopez P.J."/>
            <person name="Lucas S."/>
            <person name="Mangogna M."/>
            <person name="McGinnis K."/>
            <person name="Medlin L.K."/>
            <person name="Montsant A."/>
            <person name="Oudot-Le Secq M.P."/>
            <person name="Napoli C."/>
            <person name="Obornik M."/>
            <person name="Parker M.S."/>
            <person name="Petit J.L."/>
            <person name="Porcel B.M."/>
            <person name="Poulsen N."/>
            <person name="Robison M."/>
            <person name="Rychlewski L."/>
            <person name="Rynearson T.A."/>
            <person name="Schmutz J."/>
            <person name="Shapiro H."/>
            <person name="Siaut M."/>
            <person name="Stanley M."/>
            <person name="Sussman M.R."/>
            <person name="Taylor A.R."/>
            <person name="Vardi A."/>
            <person name="von Dassow P."/>
            <person name="Vyverman W."/>
            <person name="Willis A."/>
            <person name="Wyrwicz L.S."/>
            <person name="Rokhsar D.S."/>
            <person name="Weissenbach J."/>
            <person name="Armbrust E.V."/>
            <person name="Green B.R."/>
            <person name="Van de Peer Y."/>
            <person name="Grigoriev I.V."/>
        </authorList>
    </citation>
    <scope>NUCLEOTIDE SEQUENCE [LARGE SCALE GENOMIC DNA]</scope>
    <source>
        <strain evidence="6 7">CCMP1335</strain>
    </source>
</reference>
<evidence type="ECO:0000256" key="4">
    <source>
        <dbReference type="PROSITE-ProRule" id="PRU00108"/>
    </source>
</evidence>
<dbReference type="InterPro" id="IPR001356">
    <property type="entry name" value="HD"/>
</dbReference>
<sequence>LPQETVDYLKAWMMSPEHISHPYPREQEKAVIMAKTGIELKQLTKWFENNRKRYWKP</sequence>
<accession>B8BQG8</accession>
<organism evidence="6 7">
    <name type="scientific">Thalassiosira pseudonana</name>
    <name type="common">Marine diatom</name>
    <name type="synonym">Cyclotella nana</name>
    <dbReference type="NCBI Taxonomy" id="35128"/>
    <lineage>
        <taxon>Eukaryota</taxon>
        <taxon>Sar</taxon>
        <taxon>Stramenopiles</taxon>
        <taxon>Ochrophyta</taxon>
        <taxon>Bacillariophyta</taxon>
        <taxon>Coscinodiscophyceae</taxon>
        <taxon>Thalassiosirophycidae</taxon>
        <taxon>Thalassiosirales</taxon>
        <taxon>Thalassiosiraceae</taxon>
        <taxon>Thalassiosira</taxon>
    </lineage>
</organism>
<comment type="subcellular location">
    <subcellularLocation>
        <location evidence="4">Nucleus</location>
    </subcellularLocation>
</comment>
<dbReference type="GO" id="GO:0003677">
    <property type="term" value="F:DNA binding"/>
    <property type="evidence" value="ECO:0007669"/>
    <property type="project" value="UniProtKB-UniRule"/>
</dbReference>
<dbReference type="InParanoid" id="B8BQG8"/>
<keyword evidence="7" id="KW-1185">Reference proteome</keyword>
<evidence type="ECO:0000259" key="5">
    <source>
        <dbReference type="PROSITE" id="PS50071"/>
    </source>
</evidence>
<dbReference type="SUPFAM" id="SSF46689">
    <property type="entry name" value="Homeodomain-like"/>
    <property type="match status" value="1"/>
</dbReference>
<feature type="non-terminal residue" evidence="6">
    <location>
        <position position="57"/>
    </location>
</feature>
<evidence type="ECO:0000313" key="7">
    <source>
        <dbReference type="Proteomes" id="UP000001449"/>
    </source>
</evidence>
<name>B8BQG8_THAPS</name>
<dbReference type="Gene3D" id="1.10.10.60">
    <property type="entry name" value="Homeodomain-like"/>
    <property type="match status" value="1"/>
</dbReference>
<reference evidence="6 7" key="1">
    <citation type="journal article" date="2004" name="Science">
        <title>The genome of the diatom Thalassiosira pseudonana: ecology, evolution, and metabolism.</title>
        <authorList>
            <person name="Armbrust E.V."/>
            <person name="Berges J.A."/>
            <person name="Bowler C."/>
            <person name="Green B.R."/>
            <person name="Martinez D."/>
            <person name="Putnam N.H."/>
            <person name="Zhou S."/>
            <person name="Allen A.E."/>
            <person name="Apt K.E."/>
            <person name="Bechner M."/>
            <person name="Brzezinski M.A."/>
            <person name="Chaal B.K."/>
            <person name="Chiovitti A."/>
            <person name="Davis A.K."/>
            <person name="Demarest M.S."/>
            <person name="Detter J.C."/>
            <person name="Glavina T."/>
            <person name="Goodstein D."/>
            <person name="Hadi M.Z."/>
            <person name="Hellsten U."/>
            <person name="Hildebrand M."/>
            <person name="Jenkins B.D."/>
            <person name="Jurka J."/>
            <person name="Kapitonov V.V."/>
            <person name="Kroger N."/>
            <person name="Lau W.W."/>
            <person name="Lane T.W."/>
            <person name="Larimer F.W."/>
            <person name="Lippmeier J.C."/>
            <person name="Lucas S."/>
            <person name="Medina M."/>
            <person name="Montsant A."/>
            <person name="Obornik M."/>
            <person name="Parker M.S."/>
            <person name="Palenik B."/>
            <person name="Pazour G.J."/>
            <person name="Richardson P.M."/>
            <person name="Rynearson T.A."/>
            <person name="Saito M.A."/>
            <person name="Schwartz D.C."/>
            <person name="Thamatrakoln K."/>
            <person name="Valentin K."/>
            <person name="Vardi A."/>
            <person name="Wilkerson F.P."/>
            <person name="Rokhsar D.S."/>
        </authorList>
    </citation>
    <scope>NUCLEOTIDE SEQUENCE [LARGE SCALE GENOMIC DNA]</scope>
    <source>
        <strain evidence="6 7">CCMP1335</strain>
    </source>
</reference>
<dbReference type="InterPro" id="IPR050224">
    <property type="entry name" value="TALE_homeobox"/>
</dbReference>
<dbReference type="KEGG" id="tps:THAPSDRAFT_260880"/>
<keyword evidence="3 4" id="KW-0539">Nucleus</keyword>
<dbReference type="GO" id="GO:0006355">
    <property type="term" value="P:regulation of DNA-templated transcription"/>
    <property type="evidence" value="ECO:0007669"/>
    <property type="project" value="InterPro"/>
</dbReference>
<dbReference type="PROSITE" id="PS50071">
    <property type="entry name" value="HOMEOBOX_2"/>
    <property type="match status" value="1"/>
</dbReference>
<protein>
    <recommendedName>
        <fullName evidence="5">Homeobox domain-containing protein</fullName>
    </recommendedName>
</protein>
<dbReference type="Proteomes" id="UP000001449">
    <property type="component" value="Chromosome 1"/>
</dbReference>
<dbReference type="EMBL" id="CM000638">
    <property type="protein sequence ID" value="EED95783.1"/>
    <property type="molecule type" value="Genomic_DNA"/>
</dbReference>
<dbReference type="Pfam" id="PF05920">
    <property type="entry name" value="Homeobox_KN"/>
    <property type="match status" value="1"/>
</dbReference>
<keyword evidence="1 4" id="KW-0238">DNA-binding</keyword>
<dbReference type="RefSeq" id="XP_002286142.1">
    <property type="nucleotide sequence ID" value="XM_002286106.1"/>
</dbReference>
<dbReference type="InterPro" id="IPR009057">
    <property type="entry name" value="Homeodomain-like_sf"/>
</dbReference>
<dbReference type="CDD" id="cd00086">
    <property type="entry name" value="homeodomain"/>
    <property type="match status" value="1"/>
</dbReference>
<dbReference type="GeneID" id="7449172"/>
<dbReference type="HOGENOM" id="CLU_049543_14_1_1"/>
<dbReference type="AlphaFoldDB" id="B8BQG8"/>
<evidence type="ECO:0000256" key="3">
    <source>
        <dbReference type="ARBA" id="ARBA00023242"/>
    </source>
</evidence>
<keyword evidence="2 4" id="KW-0371">Homeobox</keyword>
<evidence type="ECO:0000256" key="1">
    <source>
        <dbReference type="ARBA" id="ARBA00023125"/>
    </source>
</evidence>
<evidence type="ECO:0000313" key="6">
    <source>
        <dbReference type="EMBL" id="EED95783.1"/>
    </source>
</evidence>
<evidence type="ECO:0000256" key="2">
    <source>
        <dbReference type="ARBA" id="ARBA00023155"/>
    </source>
</evidence>
<dbReference type="GO" id="GO:0005634">
    <property type="term" value="C:nucleus"/>
    <property type="evidence" value="ECO:0007669"/>
    <property type="project" value="UniProtKB-SubCell"/>
</dbReference>
<gene>
    <name evidence="6" type="ORF">THAPSDRAFT_260880</name>
</gene>
<feature type="domain" description="Homeobox" evidence="5">
    <location>
        <begin position="1"/>
        <end position="57"/>
    </location>
</feature>
<dbReference type="PaxDb" id="35128-Thaps260880"/>